<dbReference type="STRING" id="121224.E0VNF9"/>
<evidence type="ECO:0000256" key="12">
    <source>
        <dbReference type="SAM" id="MobiDB-lite"/>
    </source>
</evidence>
<evidence type="ECO:0000256" key="6">
    <source>
        <dbReference type="ARBA" id="ARBA00022824"/>
    </source>
</evidence>
<comment type="catalytic activity">
    <reaction evidence="11">
        <text>a 1,2-diacyl-sn-glycero-3-phosphoethanolamine(in) = a 1,2-diacyl-sn-glycero-3-phosphoethanolamine(out)</text>
        <dbReference type="Rhea" id="RHEA:38895"/>
        <dbReference type="ChEBI" id="CHEBI:64612"/>
    </reaction>
</comment>
<keyword evidence="5" id="KW-0813">Transport</keyword>
<evidence type="ECO:0000256" key="5">
    <source>
        <dbReference type="ARBA" id="ARBA00022448"/>
    </source>
</evidence>
<evidence type="ECO:0000256" key="11">
    <source>
        <dbReference type="ARBA" id="ARBA00024615"/>
    </source>
</evidence>
<dbReference type="GO" id="GO:0034727">
    <property type="term" value="P:piecemeal microautophagy of the nucleus"/>
    <property type="evidence" value="ECO:0007669"/>
    <property type="project" value="TreeGrafter"/>
</dbReference>
<keyword evidence="9" id="KW-0472">Membrane</keyword>
<organism>
    <name type="scientific">Pediculus humanus subsp. corporis</name>
    <name type="common">Body louse</name>
    <dbReference type="NCBI Taxonomy" id="121224"/>
    <lineage>
        <taxon>Eukaryota</taxon>
        <taxon>Metazoa</taxon>
        <taxon>Ecdysozoa</taxon>
        <taxon>Arthropoda</taxon>
        <taxon>Hexapoda</taxon>
        <taxon>Insecta</taxon>
        <taxon>Pterygota</taxon>
        <taxon>Neoptera</taxon>
        <taxon>Paraneoptera</taxon>
        <taxon>Psocodea</taxon>
        <taxon>Troctomorpha</taxon>
        <taxon>Phthiraptera</taxon>
        <taxon>Anoplura</taxon>
        <taxon>Pediculidae</taxon>
        <taxon>Pediculus</taxon>
    </lineage>
</organism>
<dbReference type="GO" id="GO:0061908">
    <property type="term" value="C:phagophore"/>
    <property type="evidence" value="ECO:0007669"/>
    <property type="project" value="TreeGrafter"/>
</dbReference>
<dbReference type="InParanoid" id="E0VNF9"/>
<feature type="compositionally biased region" description="Basic residues" evidence="12">
    <location>
        <begin position="1916"/>
        <end position="1926"/>
    </location>
</feature>
<reference evidence="13" key="2">
    <citation type="submission" date="2007-04" db="EMBL/GenBank/DDBJ databases">
        <title>The genome of the human body louse.</title>
        <authorList>
            <consortium name="The Human Body Louse Genome Consortium"/>
            <person name="Kirkness E."/>
            <person name="Walenz B."/>
            <person name="Hass B."/>
            <person name="Bruggner R."/>
            <person name="Strausberg R."/>
        </authorList>
    </citation>
    <scope>NUCLEOTIDE SEQUENCE</scope>
    <source>
        <strain evidence="13">USDA</strain>
    </source>
</reference>
<evidence type="ECO:0000256" key="8">
    <source>
        <dbReference type="ARBA" id="ARBA00023055"/>
    </source>
</evidence>
<gene>
    <name evidence="14" type="primary">8239260</name>
    <name evidence="13" type="ORF">Phum_PHUM334000</name>
</gene>
<dbReference type="GO" id="GO:0061723">
    <property type="term" value="P:glycophagy"/>
    <property type="evidence" value="ECO:0007669"/>
    <property type="project" value="TreeGrafter"/>
</dbReference>
<keyword evidence="6" id="KW-0256">Endoplasmic reticulum</keyword>
<comment type="catalytic activity">
    <reaction evidence="10">
        <text>a 1,2-diacyl-sn-glycero-3-phospho-L-serine(in) = a 1,2-diacyl-sn-glycero-3-phospho-L-serine(out)</text>
        <dbReference type="Rhea" id="RHEA:38663"/>
        <dbReference type="ChEBI" id="CHEBI:57262"/>
    </reaction>
</comment>
<feature type="region of interest" description="Disordered" evidence="12">
    <location>
        <begin position="1396"/>
        <end position="1443"/>
    </location>
</feature>
<keyword evidence="7" id="KW-0072">Autophagy</keyword>
<evidence type="ECO:0000256" key="10">
    <source>
        <dbReference type="ARBA" id="ARBA00024479"/>
    </source>
</evidence>
<dbReference type="GO" id="GO:0005789">
    <property type="term" value="C:endoplasmic reticulum membrane"/>
    <property type="evidence" value="ECO:0007669"/>
    <property type="project" value="UniProtKB-SubCell"/>
</dbReference>
<evidence type="ECO:0000256" key="7">
    <source>
        <dbReference type="ARBA" id="ARBA00023006"/>
    </source>
</evidence>
<comment type="similarity">
    <text evidence="3">Belongs to the ATG2 family.</text>
</comment>
<evidence type="ECO:0000256" key="3">
    <source>
        <dbReference type="ARBA" id="ARBA00009714"/>
    </source>
</evidence>
<dbReference type="GO" id="GO:0034045">
    <property type="term" value="C:phagophore assembly site membrane"/>
    <property type="evidence" value="ECO:0007669"/>
    <property type="project" value="UniProtKB-SubCell"/>
</dbReference>
<dbReference type="Proteomes" id="UP000009046">
    <property type="component" value="Unassembled WGS sequence"/>
</dbReference>
<dbReference type="PANTHER" id="PTHR13190">
    <property type="entry name" value="AUTOPHAGY-RELATED 2, ISOFORM A"/>
    <property type="match status" value="1"/>
</dbReference>
<comment type="subcellular location">
    <subcellularLocation>
        <location evidence="1">Endoplasmic reticulum membrane</location>
        <topology evidence="1">Peripheral membrane protein</topology>
    </subcellularLocation>
    <subcellularLocation>
        <location evidence="2">Preautophagosomal structure membrane</location>
        <topology evidence="2">Peripheral membrane protein</topology>
    </subcellularLocation>
</comment>
<dbReference type="HOGENOM" id="CLU_001781_0_0_1"/>
<keyword evidence="8" id="KW-0445">Lipid transport</keyword>
<dbReference type="GO" id="GO:0006869">
    <property type="term" value="P:lipid transport"/>
    <property type="evidence" value="ECO:0007669"/>
    <property type="project" value="UniProtKB-KW"/>
</dbReference>
<sequence>MPWYSPWSDHIAKSVCKYLLQRYLGQFLEEKLTLDQLTVDLYKGIGIISDVVLDVQALNEVAEQQNIPFEFIDGFIEKMSVSVPWSSILTDATNIEVEGLSLTIKNVERDKTRVSMIESMWSSMTTSLQLAEDCMKKERDISSDSGNQAFEGIESFAHTIDSILSRIRVKFFKTVIRLEEVPENFPVGIAFEINIQLMEYFDEAAAEETENIKHDFQMSAFSTKKIYLEGVSLYSDEFSIFPSTDIIKSTMSDDVDKYTDAQSEPSQQSVMNILIGKLAGRQEITIRFKKEGIEGPKIDLQITLGALTFFLSPHQAYCLMILISGVTSSAQKSRRNVKNECRQKLMKESDFTKIEQELQLGLNQVLENQSKALNNQGWVNTCLDHSEEDDFVPLHLSYGLNDSVMSSTNSMCSSATSLTSASSYQQKIPSTRAKKGSFSGNEDLDSNSIVFHFHILLSSVAVILLHEDVLTLTTESHGGGTISNSSYEEMKNLSNEFFEKLKHFVGSGYGNKDFQKARKIFLDVCDLNHIRFLAAPIIIEGSETSSTQKSVIQGQCTACSLEILECLIEKKMEGEKSVQYVENRKNLLKFKNSDNESSQSFTQQPNVTINFKLFESDSSSSGKKGRKYIRPKSEFAFDFQPFETEIDITIVDRIVAIINPELFFNGKISETVLPSSSNLVKKINLIDSISYPDGKQSIKITSSFVTFKIRFPIPDLRPIHDMDKPPWWKRSVRKDIIYLDVNDITVRTVITPLEPFFKYEIEFRDFIAKFKESDGDKPVEFAKASVVSNNNSYERGEDGFDWPRLTIFIYPKMSSNHLDDGDVPVSQYKSSSHNLGQSLVSTLENTTKKESSPFSCKKVVHESDTPHSKKESSSFGEKDGEELVIPGDNTEMSEFMDFASVNTRVKIDVMLPTASLVFLSKHMYEVIYNRISNDLLLWESSAPVQNNFFSNSKSKFQSGSEGDNNFAPTFSLCKSAAQCESDSDSESQDGIFYSVYEQKQRHKKKQLLENNSLTGQSKVVLKLNINQGLFSVYAPVRDSLGNVIPRQNGHLYISFEEGNLFLVSGFKGKTDLDYFCVQVTHFSFHHNGSINDAVEQPVLYTFDNPTPSHLELTVKKTEKCALINESAFVGSGSSKSCNMLTVAVRVQKNISQGLKMFLVAIGIREATLIHKVCSEQNSWFTQLIDFFDVTDYPIAGYDPNTVLSEINVHLWNCSVDYRPLYLPLRSVLTIGNFNISSNIAAQSSSTLRFIAEDAAFFISDKTGVRFADSPADLKNDYICVIELGLFELSLRLSEKSQTNPKIDLRASGNVAHIWTCSDSAKALADLLMYFASDGDINFNESNREESGKVNTTVKSDAEEQILIKTEDGDNLHSLSKSQVALVNDLIEEAMKESKIAEGNNKKGSGGKEDSSRANRLKTTNEDEEDKVFSLGSESNDLSNSNYEDKDDGWEKEFYIVQNEAGMGMMPKKGLPEVRNLTKTPIRLVDNHFSIPLEKADLLRSPKHYPKPDLRYMLREMSLIWHIYGGCDFDTNSTNSKNKIDSNQKLGDHLNWRQKGGTNRRHDILMELQLNKVRFQHEVYPENTTEASRQVLLVQDVELRDRLATSTINKFLYQYSSEAKPKQSQAPMVVVKSVLMRSDPKINVQECCLKVSLLPLRLNIDQDSILFLFKFFSELSGDNKEDEEDCSSRTQTPKHQVPVMTVNVKGNSQVSHSEPQHLLIDLEEESQKKIMSNSKNKRKKFIPKNKPPSQPIFIRCFIFSPEVPVKLDYHGKRVDMSHGSLAGILMGLGQLNNSELRLRKISHRHGLLGFDKLLNFVLLEWANDIKKNQLPSLLGGVGPMHSLVQLIQGIRDLLWLPIEQYQKDGRLMRGFQRGANSFTTSTAMASLELISRLIQIIQTTAETAYDMVSPGPSVKTNRQKGKGKTKRYSQPADIREGMAIAYLVVKEGIGETAKTIVRVASEEHEQKGVTGAVGGVLRQIPPTVVKPIILATEATNNVIGGVRSQLVPDARKEAVEKWRRMDL</sequence>
<evidence type="ECO:0000256" key="1">
    <source>
        <dbReference type="ARBA" id="ARBA00004406"/>
    </source>
</evidence>
<evidence type="ECO:0000313" key="14">
    <source>
        <dbReference type="EnsemblMetazoa" id="PHUM334000-PA"/>
    </source>
</evidence>
<dbReference type="EMBL" id="DS235339">
    <property type="protein sequence ID" value="EEB14915.1"/>
    <property type="molecule type" value="Genomic_DNA"/>
</dbReference>
<dbReference type="GO" id="GO:0032266">
    <property type="term" value="F:phosphatidylinositol-3-phosphate binding"/>
    <property type="evidence" value="ECO:0007669"/>
    <property type="project" value="TreeGrafter"/>
</dbReference>
<evidence type="ECO:0000313" key="13">
    <source>
        <dbReference type="EMBL" id="EEB14915.1"/>
    </source>
</evidence>
<dbReference type="OMA" id="VDNHFCL"/>
<feature type="compositionally biased region" description="Polar residues" evidence="12">
    <location>
        <begin position="1431"/>
        <end position="1441"/>
    </location>
</feature>
<dbReference type="RefSeq" id="XP_002427653.1">
    <property type="nucleotide sequence ID" value="XM_002427608.1"/>
</dbReference>
<evidence type="ECO:0000256" key="4">
    <source>
        <dbReference type="ARBA" id="ARBA00018070"/>
    </source>
</evidence>
<dbReference type="OrthoDB" id="18982at2759"/>
<feature type="region of interest" description="Disordered" evidence="12">
    <location>
        <begin position="854"/>
        <end position="882"/>
    </location>
</feature>
<dbReference type="CTD" id="8239260"/>
<dbReference type="Pfam" id="PF13329">
    <property type="entry name" value="ATG2_CAD"/>
    <property type="match status" value="2"/>
</dbReference>
<dbReference type="GeneID" id="8239260"/>
<name>E0VNF9_PEDHC</name>
<dbReference type="EnsemblMetazoa" id="PHUM334000-RA">
    <property type="protein sequence ID" value="PHUM334000-PA"/>
    <property type="gene ID" value="PHUM334000"/>
</dbReference>
<proteinExistence type="inferred from homology"/>
<dbReference type="VEuPathDB" id="VectorBase:PHUM334000"/>
<reference evidence="13" key="1">
    <citation type="submission" date="2007-04" db="EMBL/GenBank/DDBJ databases">
        <title>Annotation of Pediculus humanus corporis strain USDA.</title>
        <authorList>
            <person name="Kirkness E."/>
            <person name="Hannick L."/>
            <person name="Hass B."/>
            <person name="Bruggner R."/>
            <person name="Lawson D."/>
            <person name="Bidwell S."/>
            <person name="Joardar V."/>
            <person name="Caler E."/>
            <person name="Walenz B."/>
            <person name="Inman J."/>
            <person name="Schobel S."/>
            <person name="Galinsky K."/>
            <person name="Amedeo P."/>
            <person name="Strausberg R."/>
        </authorList>
    </citation>
    <scope>NUCLEOTIDE SEQUENCE</scope>
    <source>
        <strain evidence="13">USDA</strain>
    </source>
</reference>
<dbReference type="KEGG" id="phu:Phum_PHUM334000"/>
<evidence type="ECO:0000256" key="2">
    <source>
        <dbReference type="ARBA" id="ARBA00004623"/>
    </source>
</evidence>
<dbReference type="GO" id="GO:0000422">
    <property type="term" value="P:autophagy of mitochondrion"/>
    <property type="evidence" value="ECO:0007669"/>
    <property type="project" value="TreeGrafter"/>
</dbReference>
<dbReference type="PANTHER" id="PTHR13190:SF1">
    <property type="entry name" value="AUTOPHAGY-RELATED 2, ISOFORM A"/>
    <property type="match status" value="1"/>
</dbReference>
<protein>
    <recommendedName>
        <fullName evidence="4">Autophagy-related protein 2</fullName>
    </recommendedName>
</protein>
<dbReference type="FunCoup" id="E0VNF9">
    <property type="interactions" value="788"/>
</dbReference>
<keyword evidence="15" id="KW-1185">Reference proteome</keyword>
<reference evidence="14" key="3">
    <citation type="submission" date="2020-05" db="UniProtKB">
        <authorList>
            <consortium name="EnsemblMetazoa"/>
        </authorList>
    </citation>
    <scope>IDENTIFICATION</scope>
    <source>
        <strain evidence="14">USDA</strain>
    </source>
</reference>
<accession>E0VNF9</accession>
<feature type="region of interest" description="Disordered" evidence="12">
    <location>
        <begin position="1907"/>
        <end position="1928"/>
    </location>
</feature>
<feature type="compositionally biased region" description="Basic and acidic residues" evidence="12">
    <location>
        <begin position="859"/>
        <end position="878"/>
    </location>
</feature>
<dbReference type="GO" id="GO:0043495">
    <property type="term" value="F:protein-membrane adaptor activity"/>
    <property type="evidence" value="ECO:0007669"/>
    <property type="project" value="TreeGrafter"/>
</dbReference>
<dbReference type="EMBL" id="AAZO01003886">
    <property type="status" value="NOT_ANNOTATED_CDS"/>
    <property type="molecule type" value="Genomic_DNA"/>
</dbReference>
<dbReference type="GO" id="GO:0061709">
    <property type="term" value="P:reticulophagy"/>
    <property type="evidence" value="ECO:0007669"/>
    <property type="project" value="TreeGrafter"/>
</dbReference>
<evidence type="ECO:0000256" key="9">
    <source>
        <dbReference type="ARBA" id="ARBA00023136"/>
    </source>
</evidence>
<dbReference type="eggNOG" id="KOG2993">
    <property type="taxonomic scope" value="Eukaryota"/>
</dbReference>
<dbReference type="InterPro" id="IPR026849">
    <property type="entry name" value="ATG2"/>
</dbReference>
<evidence type="ECO:0000313" key="15">
    <source>
        <dbReference type="Proteomes" id="UP000009046"/>
    </source>
</evidence>
<dbReference type="GO" id="GO:0000045">
    <property type="term" value="P:autophagosome assembly"/>
    <property type="evidence" value="ECO:0007669"/>
    <property type="project" value="TreeGrafter"/>
</dbReference>